<keyword evidence="1" id="KW-1133">Transmembrane helix</keyword>
<sequence>MALNRILKLEMKNISLYALSVMITQAGSFILIPIFWKTLTPHDYGIIAVTEVVGGFLSIFFGFG</sequence>
<accession>A0A5C6MBS6</accession>
<keyword evidence="1" id="KW-0472">Membrane</keyword>
<dbReference type="AlphaFoldDB" id="A0A5C6MBS6"/>
<dbReference type="Proteomes" id="UP000321083">
    <property type="component" value="Unassembled WGS sequence"/>
</dbReference>
<reference evidence="2 3" key="1">
    <citation type="submission" date="2019-08" db="EMBL/GenBank/DDBJ databases">
        <title>100 year-old enigma solved: identification of Planctomyces bekefii, the type genus and species of the phylum Planctomycetes.</title>
        <authorList>
            <person name="Svetlana D.N."/>
            <person name="Overmann J."/>
        </authorList>
    </citation>
    <scope>NUCLEOTIDE SEQUENCE [LARGE SCALE GENOMIC DNA]</scope>
    <source>
        <strain evidence="2">Phe10_nw2017</strain>
    </source>
</reference>
<dbReference type="EMBL" id="SRHE01000039">
    <property type="protein sequence ID" value="TWW12146.1"/>
    <property type="molecule type" value="Genomic_DNA"/>
</dbReference>
<keyword evidence="3" id="KW-1185">Reference proteome</keyword>
<name>A0A5C6MBS6_9PLAN</name>
<reference evidence="2 3" key="2">
    <citation type="submission" date="2019-08" db="EMBL/GenBank/DDBJ databases">
        <authorList>
            <person name="Henke P."/>
        </authorList>
    </citation>
    <scope>NUCLEOTIDE SEQUENCE [LARGE SCALE GENOMIC DNA]</scope>
    <source>
        <strain evidence="2">Phe10_nw2017</strain>
    </source>
</reference>
<organism evidence="2 3">
    <name type="scientific">Planctomyces bekefii</name>
    <dbReference type="NCBI Taxonomy" id="1653850"/>
    <lineage>
        <taxon>Bacteria</taxon>
        <taxon>Pseudomonadati</taxon>
        <taxon>Planctomycetota</taxon>
        <taxon>Planctomycetia</taxon>
        <taxon>Planctomycetales</taxon>
        <taxon>Planctomycetaceae</taxon>
        <taxon>Planctomyces</taxon>
    </lineage>
</organism>
<feature type="transmembrane region" description="Helical" evidence="1">
    <location>
        <begin position="14"/>
        <end position="36"/>
    </location>
</feature>
<feature type="transmembrane region" description="Helical" evidence="1">
    <location>
        <begin position="42"/>
        <end position="63"/>
    </location>
</feature>
<keyword evidence="1" id="KW-0812">Transmembrane</keyword>
<evidence type="ECO:0008006" key="4">
    <source>
        <dbReference type="Google" id="ProtNLM"/>
    </source>
</evidence>
<protein>
    <recommendedName>
        <fullName evidence="4">MFS transporter</fullName>
    </recommendedName>
</protein>
<evidence type="ECO:0000256" key="1">
    <source>
        <dbReference type="SAM" id="Phobius"/>
    </source>
</evidence>
<gene>
    <name evidence="2" type="ORF">E3A20_03600</name>
</gene>
<evidence type="ECO:0000313" key="2">
    <source>
        <dbReference type="EMBL" id="TWW12146.1"/>
    </source>
</evidence>
<comment type="caution">
    <text evidence="2">The sequence shown here is derived from an EMBL/GenBank/DDBJ whole genome shotgun (WGS) entry which is preliminary data.</text>
</comment>
<proteinExistence type="predicted"/>
<evidence type="ECO:0000313" key="3">
    <source>
        <dbReference type="Proteomes" id="UP000321083"/>
    </source>
</evidence>